<accession>A0A0R2B4G5</accession>
<dbReference type="Proteomes" id="UP000051845">
    <property type="component" value="Unassembled WGS sequence"/>
</dbReference>
<dbReference type="EMBL" id="AYYR01000112">
    <property type="protein sequence ID" value="KRM73962.1"/>
    <property type="molecule type" value="Genomic_DNA"/>
</dbReference>
<proteinExistence type="predicted"/>
<reference evidence="1 2" key="1">
    <citation type="journal article" date="2015" name="Genome Announc.">
        <title>Expanding the biotechnology potential of lactobacilli through comparative genomics of 213 strains and associated genera.</title>
        <authorList>
            <person name="Sun Z."/>
            <person name="Harris H.M."/>
            <person name="McCann A."/>
            <person name="Guo C."/>
            <person name="Argimon S."/>
            <person name="Zhang W."/>
            <person name="Yang X."/>
            <person name="Jeffery I.B."/>
            <person name="Cooney J.C."/>
            <person name="Kagawa T.F."/>
            <person name="Liu W."/>
            <person name="Song Y."/>
            <person name="Salvetti E."/>
            <person name="Wrobel A."/>
            <person name="Rasinkangas P."/>
            <person name="Parkhill J."/>
            <person name="Rea M.C."/>
            <person name="O'Sullivan O."/>
            <person name="Ritari J."/>
            <person name="Douillard F.P."/>
            <person name="Paul Ross R."/>
            <person name="Yang R."/>
            <person name="Briner A.E."/>
            <person name="Felis G.E."/>
            <person name="de Vos W.M."/>
            <person name="Barrangou R."/>
            <person name="Klaenhammer T.R."/>
            <person name="Caufield P.W."/>
            <person name="Cui Y."/>
            <person name="Zhang H."/>
            <person name="O'Toole P.W."/>
        </authorList>
    </citation>
    <scope>NUCLEOTIDE SEQUENCE [LARGE SCALE GENOMIC DNA]</scope>
    <source>
        <strain evidence="1 2">DSM 20515</strain>
    </source>
</reference>
<dbReference type="STRING" id="33960.TY91_05750"/>
<dbReference type="PATRIC" id="fig|1423733.4.peg.973"/>
<protein>
    <submittedName>
        <fullName evidence="1">Uncharacterized protein</fullName>
    </submittedName>
</protein>
<evidence type="ECO:0000313" key="2">
    <source>
        <dbReference type="Proteomes" id="UP000051845"/>
    </source>
</evidence>
<organism evidence="1 2">
    <name type="scientific">Secundilactobacillus collinoides DSM 20515 = JCM 1123</name>
    <dbReference type="NCBI Taxonomy" id="1423733"/>
    <lineage>
        <taxon>Bacteria</taxon>
        <taxon>Bacillati</taxon>
        <taxon>Bacillota</taxon>
        <taxon>Bacilli</taxon>
        <taxon>Lactobacillales</taxon>
        <taxon>Lactobacillaceae</taxon>
        <taxon>Secundilactobacillus</taxon>
    </lineage>
</organism>
<evidence type="ECO:0000313" key="1">
    <source>
        <dbReference type="EMBL" id="KRM73962.1"/>
    </source>
</evidence>
<name>A0A0R2B4G5_SECCO</name>
<dbReference type="AlphaFoldDB" id="A0A0R2B4G5"/>
<gene>
    <name evidence="1" type="ORF">FC82_GL000927</name>
</gene>
<comment type="caution">
    <text evidence="1">The sequence shown here is derived from an EMBL/GenBank/DDBJ whole genome shotgun (WGS) entry which is preliminary data.</text>
</comment>
<sequence>MHRFDAGCYCDRVILTSPRETSKIRAINKLKIRWCIITFTNRDIAAAESNNEGDIGAGLNGIWGASLSATSGD</sequence>